<keyword evidence="2" id="KW-1185">Reference proteome</keyword>
<dbReference type="Proteomes" id="UP000053647">
    <property type="component" value="Unassembled WGS sequence"/>
</dbReference>
<evidence type="ECO:0000313" key="2">
    <source>
        <dbReference type="Proteomes" id="UP000053647"/>
    </source>
</evidence>
<reference evidence="1 2" key="1">
    <citation type="submission" date="2014-06" db="EMBL/GenBank/DDBJ databases">
        <authorList>
            <consortium name="DOE Joint Genome Institute"/>
            <person name="Kuo A."/>
            <person name="Kohler A."/>
            <person name="Nagy L.G."/>
            <person name="Floudas D."/>
            <person name="Copeland A."/>
            <person name="Barry K.W."/>
            <person name="Cichocki N."/>
            <person name="Veneault-Fourrey C."/>
            <person name="LaButti K."/>
            <person name="Lindquist E.A."/>
            <person name="Lipzen A."/>
            <person name="Lundell T."/>
            <person name="Morin E."/>
            <person name="Murat C."/>
            <person name="Sun H."/>
            <person name="Tunlid A."/>
            <person name="Henrissat B."/>
            <person name="Grigoriev I.V."/>
            <person name="Hibbett D.S."/>
            <person name="Martin F."/>
            <person name="Nordberg H.P."/>
            <person name="Cantor M.N."/>
            <person name="Hua S.X."/>
        </authorList>
    </citation>
    <scope>NUCLEOTIDE SEQUENCE [LARGE SCALE GENOMIC DNA]</scope>
    <source>
        <strain evidence="1 2">ATCC 200175</strain>
    </source>
</reference>
<accession>A0A0C9U4U7</accession>
<dbReference type="EMBL" id="KN819344">
    <property type="protein sequence ID" value="KIJ14201.1"/>
    <property type="molecule type" value="Genomic_DNA"/>
</dbReference>
<dbReference type="OrthoDB" id="10388836at2759"/>
<name>A0A0C9U4U7_PAXIN</name>
<reference evidence="2" key="2">
    <citation type="submission" date="2015-01" db="EMBL/GenBank/DDBJ databases">
        <title>Evolutionary Origins and Diversification of the Mycorrhizal Mutualists.</title>
        <authorList>
            <consortium name="DOE Joint Genome Institute"/>
            <consortium name="Mycorrhizal Genomics Consortium"/>
            <person name="Kohler A."/>
            <person name="Kuo A."/>
            <person name="Nagy L.G."/>
            <person name="Floudas D."/>
            <person name="Copeland A."/>
            <person name="Barry K.W."/>
            <person name="Cichocki N."/>
            <person name="Veneault-Fourrey C."/>
            <person name="LaButti K."/>
            <person name="Lindquist E.A."/>
            <person name="Lipzen A."/>
            <person name="Lundell T."/>
            <person name="Morin E."/>
            <person name="Murat C."/>
            <person name="Riley R."/>
            <person name="Ohm R."/>
            <person name="Sun H."/>
            <person name="Tunlid A."/>
            <person name="Henrissat B."/>
            <person name="Grigoriev I.V."/>
            <person name="Hibbett D.S."/>
            <person name="Martin F."/>
        </authorList>
    </citation>
    <scope>NUCLEOTIDE SEQUENCE [LARGE SCALE GENOMIC DNA]</scope>
    <source>
        <strain evidence="2">ATCC 200175</strain>
    </source>
</reference>
<proteinExistence type="predicted"/>
<evidence type="ECO:0000313" key="1">
    <source>
        <dbReference type="EMBL" id="KIJ14201.1"/>
    </source>
</evidence>
<gene>
    <name evidence="1" type="ORF">PAXINDRAFT_12855</name>
</gene>
<dbReference type="HOGENOM" id="CLU_1876091_0_0_1"/>
<protein>
    <submittedName>
        <fullName evidence="1">Uncharacterized protein</fullName>
    </submittedName>
</protein>
<sequence>MSWPSDDQLFKASNIVFIEAEQLLAANGINTRDMLASYKAPAPQKTCGLPITQPLHPQTLHDLLKLYAATPTTSPTVEDQIELCEMVLVSNNMDKMLSIMPLPDLTVHDEQAIHTKLSCYQNKIEKTFICSPHCSP</sequence>
<dbReference type="AlphaFoldDB" id="A0A0C9U4U7"/>
<organism evidence="1 2">
    <name type="scientific">Paxillus involutus ATCC 200175</name>
    <dbReference type="NCBI Taxonomy" id="664439"/>
    <lineage>
        <taxon>Eukaryota</taxon>
        <taxon>Fungi</taxon>
        <taxon>Dikarya</taxon>
        <taxon>Basidiomycota</taxon>
        <taxon>Agaricomycotina</taxon>
        <taxon>Agaricomycetes</taxon>
        <taxon>Agaricomycetidae</taxon>
        <taxon>Boletales</taxon>
        <taxon>Paxilineae</taxon>
        <taxon>Paxillaceae</taxon>
        <taxon>Paxillus</taxon>
    </lineage>
</organism>